<dbReference type="PANTHER" id="PTHR30469:SF20">
    <property type="entry name" value="EFFLUX RND TRANSPORTER PERIPLASMIC ADAPTOR SUBUNIT"/>
    <property type="match status" value="1"/>
</dbReference>
<accession>A0ABX8H273</accession>
<dbReference type="Pfam" id="PF25954">
    <property type="entry name" value="Beta-barrel_RND_2"/>
    <property type="match status" value="1"/>
</dbReference>
<protein>
    <submittedName>
        <fullName evidence="5">Efflux RND transporter periplasmic adaptor subunit</fullName>
    </submittedName>
</protein>
<dbReference type="PANTHER" id="PTHR30469">
    <property type="entry name" value="MULTIDRUG RESISTANCE PROTEIN MDTA"/>
    <property type="match status" value="1"/>
</dbReference>
<feature type="domain" description="Multidrug resistance protein MdtA-like barrel-sandwich hybrid" evidence="3">
    <location>
        <begin position="68"/>
        <end position="186"/>
    </location>
</feature>
<evidence type="ECO:0000313" key="5">
    <source>
        <dbReference type="EMBL" id="QWG10006.1"/>
    </source>
</evidence>
<dbReference type="InterPro" id="IPR058625">
    <property type="entry name" value="MdtA-like_BSH"/>
</dbReference>
<dbReference type="Gene3D" id="2.40.420.20">
    <property type="match status" value="1"/>
</dbReference>
<dbReference type="InterPro" id="IPR058792">
    <property type="entry name" value="Beta-barrel_RND_2"/>
</dbReference>
<feature type="domain" description="CusB-like beta-barrel" evidence="4">
    <location>
        <begin position="192"/>
        <end position="265"/>
    </location>
</feature>
<dbReference type="Proteomes" id="UP000682802">
    <property type="component" value="Chromosome 2"/>
</dbReference>
<evidence type="ECO:0000259" key="4">
    <source>
        <dbReference type="Pfam" id="PF25954"/>
    </source>
</evidence>
<reference evidence="5 6" key="1">
    <citation type="submission" date="2021-05" db="EMBL/GenBank/DDBJ databases">
        <title>Comparative genomic studies on the polysaccharide-degrading batcterial strains of the Flammeovirga genus.</title>
        <authorList>
            <person name="Zewei F."/>
            <person name="Zheng Z."/>
            <person name="Yu L."/>
            <person name="Ruyue G."/>
            <person name="Yanhong M."/>
            <person name="Yuanyuan C."/>
            <person name="Jingyan G."/>
            <person name="Wenjun H."/>
        </authorList>
    </citation>
    <scope>NUCLEOTIDE SEQUENCE [LARGE SCALE GENOMIC DNA]</scope>
    <source>
        <strain evidence="5 6">YS10</strain>
    </source>
</reference>
<evidence type="ECO:0000256" key="2">
    <source>
        <dbReference type="SAM" id="Coils"/>
    </source>
</evidence>
<dbReference type="Gene3D" id="1.10.287.470">
    <property type="entry name" value="Helix hairpin bin"/>
    <property type="match status" value="1"/>
</dbReference>
<dbReference type="RefSeq" id="WP_144076660.1">
    <property type="nucleotide sequence ID" value="NZ_CP076129.1"/>
</dbReference>
<comment type="similarity">
    <text evidence="1">Belongs to the membrane fusion protein (MFP) (TC 8.A.1) family.</text>
</comment>
<keyword evidence="2" id="KW-0175">Coiled coil</keyword>
<proteinExistence type="inferred from homology"/>
<organism evidence="5 6">
    <name type="scientific">Flammeovirga kamogawensis</name>
    <dbReference type="NCBI Taxonomy" id="373891"/>
    <lineage>
        <taxon>Bacteria</taxon>
        <taxon>Pseudomonadati</taxon>
        <taxon>Bacteroidota</taxon>
        <taxon>Cytophagia</taxon>
        <taxon>Cytophagales</taxon>
        <taxon>Flammeovirgaceae</taxon>
        <taxon>Flammeovirga</taxon>
    </lineage>
</organism>
<sequence>MFKLQLTTTIVLLCSLFYITSCKKEVKEKEVVQYKVTTQKIATETIQSTIELLGDIKSEGRHDLSFLVDGKLISVKVKEGQTVKRGTVIAQLDQSDYREAVKIAKAKLEEANDQLGRLQKMYDAGSLAEADYKKIVYLQQQAESNYKIYRNKLKYTTLVSSISGKVAKVWVKSGGGISQGEPVVSIIDNNTVYASVGVPENKINKIDLTKEAKIIVEATSDTLYGAVSKVYPTASKMTRTFQLDVLINNKNDLFKDGMLCTVVINVNSSENIIKVPLDHIINDIDGMKYVFIKRNDIARKQRVYLGDIVGNDIIIVKGLFNNDELIINPPLKLMDGNKVI</sequence>
<evidence type="ECO:0000313" key="6">
    <source>
        <dbReference type="Proteomes" id="UP000682802"/>
    </source>
</evidence>
<dbReference type="NCBIfam" id="TIGR01730">
    <property type="entry name" value="RND_mfp"/>
    <property type="match status" value="1"/>
</dbReference>
<dbReference type="SUPFAM" id="SSF111369">
    <property type="entry name" value="HlyD-like secretion proteins"/>
    <property type="match status" value="1"/>
</dbReference>
<dbReference type="Pfam" id="PF25917">
    <property type="entry name" value="BSH_RND"/>
    <property type="match status" value="1"/>
</dbReference>
<dbReference type="Gene3D" id="2.40.30.170">
    <property type="match status" value="1"/>
</dbReference>
<dbReference type="InterPro" id="IPR006143">
    <property type="entry name" value="RND_pump_MFP"/>
</dbReference>
<evidence type="ECO:0000256" key="1">
    <source>
        <dbReference type="ARBA" id="ARBA00009477"/>
    </source>
</evidence>
<dbReference type="EMBL" id="CP076129">
    <property type="protein sequence ID" value="QWG10006.1"/>
    <property type="molecule type" value="Genomic_DNA"/>
</dbReference>
<feature type="coiled-coil region" evidence="2">
    <location>
        <begin position="94"/>
        <end position="121"/>
    </location>
</feature>
<dbReference type="Gene3D" id="2.40.50.100">
    <property type="match status" value="1"/>
</dbReference>
<evidence type="ECO:0000259" key="3">
    <source>
        <dbReference type="Pfam" id="PF25917"/>
    </source>
</evidence>
<gene>
    <name evidence="5" type="ORF">KM029_20200</name>
</gene>
<name>A0ABX8H273_9BACT</name>
<keyword evidence="6" id="KW-1185">Reference proteome</keyword>